<evidence type="ECO:0000256" key="1">
    <source>
        <dbReference type="SAM" id="MobiDB-lite"/>
    </source>
</evidence>
<dbReference type="HOGENOM" id="CLU_339470_0_0_1"/>
<keyword evidence="3" id="KW-1185">Reference proteome</keyword>
<proteinExistence type="predicted"/>
<feature type="region of interest" description="Disordered" evidence="1">
    <location>
        <begin position="569"/>
        <end position="601"/>
    </location>
</feature>
<feature type="region of interest" description="Disordered" evidence="1">
    <location>
        <begin position="1"/>
        <end position="38"/>
    </location>
</feature>
<dbReference type="AlphaFoldDB" id="A0A0D2B5N4"/>
<dbReference type="RefSeq" id="XP_016253123.1">
    <property type="nucleotide sequence ID" value="XM_016391221.1"/>
</dbReference>
<protein>
    <submittedName>
        <fullName evidence="2">Uncharacterized protein</fullName>
    </submittedName>
</protein>
<organism evidence="2 3">
    <name type="scientific">Cladophialophora immunda</name>
    <dbReference type="NCBI Taxonomy" id="569365"/>
    <lineage>
        <taxon>Eukaryota</taxon>
        <taxon>Fungi</taxon>
        <taxon>Dikarya</taxon>
        <taxon>Ascomycota</taxon>
        <taxon>Pezizomycotina</taxon>
        <taxon>Eurotiomycetes</taxon>
        <taxon>Chaetothyriomycetidae</taxon>
        <taxon>Chaetothyriales</taxon>
        <taxon>Herpotrichiellaceae</taxon>
        <taxon>Cladophialophora</taxon>
    </lineage>
</organism>
<reference evidence="2 3" key="1">
    <citation type="submission" date="2015-01" db="EMBL/GenBank/DDBJ databases">
        <title>The Genome Sequence of Cladophialophora immunda CBS83496.</title>
        <authorList>
            <consortium name="The Broad Institute Genomics Platform"/>
            <person name="Cuomo C."/>
            <person name="de Hoog S."/>
            <person name="Gorbushina A."/>
            <person name="Stielow B."/>
            <person name="Teixiera M."/>
            <person name="Abouelleil A."/>
            <person name="Chapman S.B."/>
            <person name="Priest M."/>
            <person name="Young S.K."/>
            <person name="Wortman J."/>
            <person name="Nusbaum C."/>
            <person name="Birren B."/>
        </authorList>
    </citation>
    <scope>NUCLEOTIDE SEQUENCE [LARGE SCALE GENOMIC DNA]</scope>
    <source>
        <strain evidence="2 3">CBS 83496</strain>
    </source>
</reference>
<accession>A0A0D2B5N4</accession>
<feature type="compositionally biased region" description="Basic and acidic residues" evidence="1">
    <location>
        <begin position="580"/>
        <end position="601"/>
    </location>
</feature>
<feature type="compositionally biased region" description="Basic and acidic residues" evidence="1">
    <location>
        <begin position="1"/>
        <end position="14"/>
    </location>
</feature>
<dbReference type="EMBL" id="KN847041">
    <property type="protein sequence ID" value="KIW32907.1"/>
    <property type="molecule type" value="Genomic_DNA"/>
</dbReference>
<dbReference type="Proteomes" id="UP000054466">
    <property type="component" value="Unassembled WGS sequence"/>
</dbReference>
<name>A0A0D2B5N4_9EURO</name>
<dbReference type="VEuPathDB" id="FungiDB:PV07_04420"/>
<evidence type="ECO:0000313" key="3">
    <source>
        <dbReference type="Proteomes" id="UP000054466"/>
    </source>
</evidence>
<evidence type="ECO:0000313" key="2">
    <source>
        <dbReference type="EMBL" id="KIW32907.1"/>
    </source>
</evidence>
<gene>
    <name evidence="2" type="ORF">PV07_04420</name>
</gene>
<dbReference type="OrthoDB" id="79940at2759"/>
<sequence>MEETTDHVGEDVRPSAELVDGGEDTQPRGGDANSSLQSTATATETLKRHLNNTTASLRNAYHVMRGDRYSRKSAKRYVKETFSHAQRLHHVVDEFDHQLQQETELLLRDRKSMEEDWAYLNEIRMSTIKHTAWLEDGADPLSVLGNMEDPQDFGRLVEKRFHNLRAQIDILTTDLANLKKAHDELLCDNTGLKTRITQLEEDYDSESRACKDLVKVNETLEKNACESKMARDAAVRAEEHARDLLSKERADAVKVNETLVKVIDDHARERENFAQERDGFSLGRAECAELRSQLDAERQKTEALSRQVFDQNETLRAKDDSFAQLSADHAKLLEESQSTEVALANSDKERDDLRELLASLEETYRGTAGELQTTLLENFSLSDDSKQGQIRFNVLRRRVRQRSYDHIRLNTREIHLRATLEAQAEMLNQERARADNAERNAQQAADTLQETRMELEAQREQADQANAALAQREKEVEALRGQVDQANAALAQQREKEVEALRGQQREKEVEALRGQVDQANAALAQREKEVEALRGQVDQALADAAANAREAEAKREQVNKLDTALAEERRQRGAAQETSDQRTSELAEERRQGEAAQHKAEQYALNPQLHQVHMEGEGYASGLGEEWNQREAECREAQQAKADVEALQLKSDACGHKRGSLKGEFSSHEGATQRHWDAERIREPNDQLSPPGVSVSNVTLRPMVHSDARASGPLPSLDDIDIHPNKVFSSLIRQRSYQDQFPATMSPPQSSRLPETAGRVNNCAPSLPYFTPQTINSFAQAPPTPLSGGPLAPPPAVADDTAMAPTPETPVAVPQPAHRDRVDYYQSHSCHYERRI</sequence>
<dbReference type="GeneID" id="27343614"/>
<feature type="compositionally biased region" description="Low complexity" evidence="1">
    <location>
        <begin position="798"/>
        <end position="807"/>
    </location>
</feature>
<dbReference type="STRING" id="569365.A0A0D2B5N4"/>
<feature type="region of interest" description="Disordered" evidence="1">
    <location>
        <begin position="783"/>
        <end position="821"/>
    </location>
</feature>